<feature type="chain" id="PRO_5012980581" description="Malate dehydrogenase" evidence="2">
    <location>
        <begin position="19"/>
        <end position="256"/>
    </location>
</feature>
<keyword evidence="2" id="KW-0732">Signal</keyword>
<dbReference type="PANTHER" id="PTHR35567">
    <property type="entry name" value="MALATE DEHYDROGENASE (AFU_ORTHOLOGUE AFUA_2G13800)"/>
    <property type="match status" value="1"/>
</dbReference>
<dbReference type="Proteomes" id="UP000191518">
    <property type="component" value="Unassembled WGS sequence"/>
</dbReference>
<dbReference type="PANTHER" id="PTHR35567:SF1">
    <property type="entry name" value="CONSERVED FUNGAL PROTEIN (AFU_ORTHOLOGUE AFUA_1G14230)"/>
    <property type="match status" value="1"/>
</dbReference>
<gene>
    <name evidence="3" type="ORF">PENVUL_c066G00869</name>
</gene>
<proteinExistence type="predicted"/>
<dbReference type="InterPro" id="IPR021851">
    <property type="entry name" value="DUF3455"/>
</dbReference>
<evidence type="ECO:0000313" key="4">
    <source>
        <dbReference type="Proteomes" id="UP000191518"/>
    </source>
</evidence>
<reference evidence="4" key="1">
    <citation type="journal article" date="2017" name="Nat. Microbiol.">
        <title>Global analysis of biosynthetic gene clusters reveals vast potential of secondary metabolite production in Penicillium species.</title>
        <authorList>
            <person name="Nielsen J.C."/>
            <person name="Grijseels S."/>
            <person name="Prigent S."/>
            <person name="Ji B."/>
            <person name="Dainat J."/>
            <person name="Nielsen K.F."/>
            <person name="Frisvad J.C."/>
            <person name="Workman M."/>
            <person name="Nielsen J."/>
        </authorList>
    </citation>
    <scope>NUCLEOTIDE SEQUENCE [LARGE SCALE GENOMIC DNA]</scope>
    <source>
        <strain evidence="4">IBT 29486</strain>
    </source>
</reference>
<feature type="signal peptide" evidence="2">
    <location>
        <begin position="1"/>
        <end position="18"/>
    </location>
</feature>
<organism evidence="3 4">
    <name type="scientific">Penicillium vulpinum</name>
    <dbReference type="NCBI Taxonomy" id="29845"/>
    <lineage>
        <taxon>Eukaryota</taxon>
        <taxon>Fungi</taxon>
        <taxon>Dikarya</taxon>
        <taxon>Ascomycota</taxon>
        <taxon>Pezizomycotina</taxon>
        <taxon>Eurotiomycetes</taxon>
        <taxon>Eurotiomycetidae</taxon>
        <taxon>Eurotiales</taxon>
        <taxon>Aspergillaceae</taxon>
        <taxon>Penicillium</taxon>
    </lineage>
</organism>
<dbReference type="OrthoDB" id="1859733at2759"/>
<sequence length="256" mass="27183">MKLFLALPLLLVAADVEGHSGLPHPLGLAASFSRIYHQLDDINLGNCSLSNVYLSLNEEKSSLPHPSKNLTLKYVALGRGTQNYTCPSDASSNSKTTVEPTAVGAVATLFDASCIAASSLALLHEVPALISKTPVGSLAFMATLVSQGTRSTNLIIGEHYFNDGGDPVFDMELSGSDSWIAASKIASTPAPKSKSRSRSRSKTPGDVPWLKLGQKKGNGIQEVYRVVTSLGDSPSTCAGQKTTIEVDYAAEYWFYG</sequence>
<protein>
    <recommendedName>
        <fullName evidence="5">Malate dehydrogenase</fullName>
    </recommendedName>
</protein>
<feature type="region of interest" description="Disordered" evidence="1">
    <location>
        <begin position="186"/>
        <end position="208"/>
    </location>
</feature>
<evidence type="ECO:0008006" key="5">
    <source>
        <dbReference type="Google" id="ProtNLM"/>
    </source>
</evidence>
<comment type="caution">
    <text evidence="3">The sequence shown here is derived from an EMBL/GenBank/DDBJ whole genome shotgun (WGS) entry which is preliminary data.</text>
</comment>
<dbReference type="AlphaFoldDB" id="A0A1V6RC99"/>
<keyword evidence="4" id="KW-1185">Reference proteome</keyword>
<dbReference type="EMBL" id="MDYP01000066">
    <property type="protein sequence ID" value="OQD99039.1"/>
    <property type="molecule type" value="Genomic_DNA"/>
</dbReference>
<dbReference type="Pfam" id="PF11937">
    <property type="entry name" value="DUF3455"/>
    <property type="match status" value="1"/>
</dbReference>
<evidence type="ECO:0000256" key="2">
    <source>
        <dbReference type="SAM" id="SignalP"/>
    </source>
</evidence>
<evidence type="ECO:0000313" key="3">
    <source>
        <dbReference type="EMBL" id="OQD99039.1"/>
    </source>
</evidence>
<name>A0A1V6RC99_9EURO</name>
<accession>A0A1V6RC99</accession>
<evidence type="ECO:0000256" key="1">
    <source>
        <dbReference type="SAM" id="MobiDB-lite"/>
    </source>
</evidence>